<dbReference type="EMBL" id="CM043016">
    <property type="protein sequence ID" value="KAI4467629.1"/>
    <property type="molecule type" value="Genomic_DNA"/>
</dbReference>
<organism evidence="1 2">
    <name type="scientific">Holotrichia oblita</name>
    <name type="common">Chafer beetle</name>
    <dbReference type="NCBI Taxonomy" id="644536"/>
    <lineage>
        <taxon>Eukaryota</taxon>
        <taxon>Metazoa</taxon>
        <taxon>Ecdysozoa</taxon>
        <taxon>Arthropoda</taxon>
        <taxon>Hexapoda</taxon>
        <taxon>Insecta</taxon>
        <taxon>Pterygota</taxon>
        <taxon>Neoptera</taxon>
        <taxon>Endopterygota</taxon>
        <taxon>Coleoptera</taxon>
        <taxon>Polyphaga</taxon>
        <taxon>Scarabaeiformia</taxon>
        <taxon>Scarabaeidae</taxon>
        <taxon>Melolonthinae</taxon>
        <taxon>Holotrichia</taxon>
    </lineage>
</organism>
<evidence type="ECO:0000313" key="2">
    <source>
        <dbReference type="Proteomes" id="UP001056778"/>
    </source>
</evidence>
<gene>
    <name evidence="1" type="ORF">MML48_2g00013292</name>
</gene>
<proteinExistence type="predicted"/>
<keyword evidence="2" id="KW-1185">Reference proteome</keyword>
<sequence>MSDDNSSSENESLPDVGEMRKRKLTDSSPKRQKNKKNRSELLKAPTTEELNKLRETENLYSSNLIRLQIEEVLAEINVKQKFINQIEHWFNQFNGVIKNLEDKEDISIREISLQTNEGLSKRSKFINALFENTTVLKHDKDFAVKFIHPESCSIFGEYQLQCLSKTDVQLNINVKIPAVCFSAKDYLNNRKYTAMLLRTKLLNCIRFRLQDKNRFATIYENIPPARKWKYYGFYDILIINELSNILRRGLTNRVSSIAPHIYQSIVEENSSTSNITFGINLNPEFAFNIIIERGPSEDNPAAVKQFQEFWKGLTSFRRFQDSSVAEVVYFQCRTLQDKRNIFMRILEFLFTKKYPINIKVVANEFERVLKLEKTIIHFPTGTNEEACLKVKHIYTDLNKMLRGLQLPLIITNIQGSSDVFSYTEVFPPVPTTYKEDQDLQHINNKLILKQDIQKLLQYVAPIECVVQMGKSSGWPDDVNVLRCMKCEFYIRLSELLESECNIISSVTLDYLDIFYEGLVFRIRLFVPKELMLLKKIVDNEGIVSYKDNEESLKLERELEILPKVTSALSGLHHSYPSFGPTCALIKRWLRSQMIDDYHISNTVINLWNASVFLNDPPYETAQLPQVAFLRFLKYLIDFDWKLNPVIVNFNDDISKSELSDIEARFQQNRNSYPDLYVVTPYDQSKSSFTKQHPSKHILKRIRLLANETYKFLIDAITKWDDFSVKDLFIPCLQGYDVLIYLKTILNPLSHQNTFLYNSLDRSYIERYDKTVSTKMPVVDFNPVDKYIQELREIYGEYAVFFHDCYGGNVIGILWNKHVLEPRDFKVLHVNAKKVINGKLTINYDVILEDIYNRGYGLIKSIEKNVII</sequence>
<accession>A0ACB9TLV9</accession>
<name>A0ACB9TLV9_HOLOL</name>
<reference evidence="1" key="1">
    <citation type="submission" date="2022-04" db="EMBL/GenBank/DDBJ databases">
        <title>Chromosome-scale genome assembly of Holotrichia oblita Faldermann.</title>
        <authorList>
            <person name="Rongchong L."/>
        </authorList>
    </citation>
    <scope>NUCLEOTIDE SEQUENCE</scope>
    <source>
        <strain evidence="1">81SQS9</strain>
    </source>
</reference>
<comment type="caution">
    <text evidence="1">The sequence shown here is derived from an EMBL/GenBank/DDBJ whole genome shotgun (WGS) entry which is preliminary data.</text>
</comment>
<protein>
    <submittedName>
        <fullName evidence="1">Nucleolar rna-associated protein</fullName>
    </submittedName>
</protein>
<dbReference type="Proteomes" id="UP001056778">
    <property type="component" value="Chromosome 2"/>
</dbReference>
<evidence type="ECO:0000313" key="1">
    <source>
        <dbReference type="EMBL" id="KAI4467629.1"/>
    </source>
</evidence>